<sequence length="620" mass="66579">MRVGDGGEIGAGLRGGGGAVVRRRRRRRCGAVVEDGEASGWSASSTSRGSSARGSSGGDSPLTRFVRRGGRLGTDPERDETTLTSSSSYASAGSTEPQEEDDDAALEAAKDKRWAHARARPQGQQTKNAAVPCFTGERQDQQRHRLGAVLFQGSRKDRAHQRPASLDFGSPGVARSSTHSPGFPVTGVVGVMNKGLGISNSSHGRPDVMSSPGTPSYNRRGMTTGVGYQQGSNSERAIPPSAGHRWHPGSSMVLPYSSGRTLPSKWEDAERWIFSPNPNNNALGRSVPQLWRPKSKSGPLGPPGRFGGAYSCVSSSTQFLDNGRVGSLAVNAPYLSGVLLPEHACGGVMDWGRDLSGVSGDDSSNGRGGRSAQMNGRHPAMRSARVSQQPGSAVESYQSLPTTSLESIQDGVIESIKDSATSSAPIIVRKDVATQTSPDISRSSSPSMRASFSRSLSAQEVKELESCFSKLEVRDVQVDDRVTLTRWSKKHVTRGSDKNAPNIIEWKKKTVDSKSSSETAKLISKINGEEAKMTAWENMQKTEAEAAIQKLVIKIEKKRPYSLERIFNTLRSGSWKTQVVHSTSTIKQDQHISRTIKTAPHLSKNGQMSSLSGCFTCHAF</sequence>
<evidence type="ECO:0000256" key="1">
    <source>
        <dbReference type="ARBA" id="ARBA00005711"/>
    </source>
</evidence>
<gene>
    <name evidence="4" type="ORF">SORBI_3007G155400</name>
</gene>
<reference evidence="4 5" key="1">
    <citation type="journal article" date="2009" name="Nature">
        <title>The Sorghum bicolor genome and the diversification of grasses.</title>
        <authorList>
            <person name="Paterson A.H."/>
            <person name="Bowers J.E."/>
            <person name="Bruggmann R."/>
            <person name="Dubchak I."/>
            <person name="Grimwood J."/>
            <person name="Gundlach H."/>
            <person name="Haberer G."/>
            <person name="Hellsten U."/>
            <person name="Mitros T."/>
            <person name="Poliakov A."/>
            <person name="Schmutz J."/>
            <person name="Spannagl M."/>
            <person name="Tang H."/>
            <person name="Wang X."/>
            <person name="Wicker T."/>
            <person name="Bharti A.K."/>
            <person name="Chapman J."/>
            <person name="Feltus F.A."/>
            <person name="Gowik U."/>
            <person name="Grigoriev I.V."/>
            <person name="Lyons E."/>
            <person name="Maher C.A."/>
            <person name="Martis M."/>
            <person name="Narechania A."/>
            <person name="Otillar R.P."/>
            <person name="Penning B.W."/>
            <person name="Salamov A.A."/>
            <person name="Wang Y."/>
            <person name="Zhang L."/>
            <person name="Carpita N.C."/>
            <person name="Freeling M."/>
            <person name="Gingle A.R."/>
            <person name="Hash C.T."/>
            <person name="Keller B."/>
            <person name="Klein P."/>
            <person name="Kresovich S."/>
            <person name="McCann M.C."/>
            <person name="Ming R."/>
            <person name="Peterson D.G."/>
            <person name="Mehboob-ur-Rahman"/>
            <person name="Ware D."/>
            <person name="Westhoff P."/>
            <person name="Mayer K.F."/>
            <person name="Messing J."/>
            <person name="Rokhsar D.S."/>
        </authorList>
    </citation>
    <scope>NUCLEOTIDE SEQUENCE [LARGE SCALE GENOMIC DNA]</scope>
    <source>
        <strain evidence="5">cv. BTx623</strain>
    </source>
</reference>
<feature type="region of interest" description="Disordered" evidence="2">
    <location>
        <begin position="356"/>
        <end position="399"/>
    </location>
</feature>
<feature type="compositionally biased region" description="Gly residues" evidence="2">
    <location>
        <begin position="1"/>
        <end position="19"/>
    </location>
</feature>
<dbReference type="OrthoDB" id="648416at2759"/>
<feature type="compositionally biased region" description="Low complexity" evidence="2">
    <location>
        <begin position="356"/>
        <end position="365"/>
    </location>
</feature>
<dbReference type="InterPro" id="IPR005516">
    <property type="entry name" value="Remorin_C"/>
</dbReference>
<protein>
    <recommendedName>
        <fullName evidence="3">Remorin C-terminal domain-containing protein</fullName>
    </recommendedName>
</protein>
<feature type="compositionally biased region" description="Polar residues" evidence="2">
    <location>
        <begin position="385"/>
        <end position="399"/>
    </location>
</feature>
<feature type="domain" description="Remorin C-terminal" evidence="3">
    <location>
        <begin position="516"/>
        <end position="609"/>
    </location>
</feature>
<dbReference type="Pfam" id="PF03763">
    <property type="entry name" value="Remorin_C"/>
    <property type="match status" value="1"/>
</dbReference>
<reference evidence="5" key="2">
    <citation type="journal article" date="2018" name="Plant J.">
        <title>The Sorghum bicolor reference genome: improved assembly, gene annotations, a transcriptome atlas, and signatures of genome organization.</title>
        <authorList>
            <person name="McCormick R.F."/>
            <person name="Truong S.K."/>
            <person name="Sreedasyam A."/>
            <person name="Jenkins J."/>
            <person name="Shu S."/>
            <person name="Sims D."/>
            <person name="Kennedy M."/>
            <person name="Amirebrahimi M."/>
            <person name="Weers B.D."/>
            <person name="McKinley B."/>
            <person name="Mattison A."/>
            <person name="Morishige D.T."/>
            <person name="Grimwood J."/>
            <person name="Schmutz J."/>
            <person name="Mullet J.E."/>
        </authorList>
    </citation>
    <scope>NUCLEOTIDE SEQUENCE [LARGE SCALE GENOMIC DNA]</scope>
    <source>
        <strain evidence="5">cv. BTx623</strain>
    </source>
</reference>
<evidence type="ECO:0000313" key="4">
    <source>
        <dbReference type="EMBL" id="KXG25311.1"/>
    </source>
</evidence>
<dbReference type="STRING" id="4558.A0A1B6PI04"/>
<proteinExistence type="inferred from homology"/>
<evidence type="ECO:0000313" key="5">
    <source>
        <dbReference type="Proteomes" id="UP000000768"/>
    </source>
</evidence>
<dbReference type="PANTHER" id="PTHR31471:SF40">
    <property type="entry name" value="OS08G0471800 PROTEIN"/>
    <property type="match status" value="1"/>
</dbReference>
<feature type="region of interest" description="Disordered" evidence="2">
    <location>
        <begin position="1"/>
        <end position="133"/>
    </location>
</feature>
<dbReference type="InParanoid" id="A0A1B6PI04"/>
<evidence type="ECO:0000256" key="2">
    <source>
        <dbReference type="SAM" id="MobiDB-lite"/>
    </source>
</evidence>
<dbReference type="PANTHER" id="PTHR31471">
    <property type="entry name" value="OS02G0116800 PROTEIN"/>
    <property type="match status" value="1"/>
</dbReference>
<comment type="similarity">
    <text evidence="1">Belongs to the remorin family.</text>
</comment>
<dbReference type="Gramene" id="KXG25311">
    <property type="protein sequence ID" value="KXG25311"/>
    <property type="gene ID" value="SORBI_3007G155400"/>
</dbReference>
<dbReference type="EMBL" id="CM000766">
    <property type="protein sequence ID" value="KXG25311.1"/>
    <property type="molecule type" value="Genomic_DNA"/>
</dbReference>
<dbReference type="eggNOG" id="ENOG502QUK1">
    <property type="taxonomic scope" value="Eukaryota"/>
</dbReference>
<keyword evidence="5" id="KW-1185">Reference proteome</keyword>
<feature type="region of interest" description="Disordered" evidence="2">
    <location>
        <begin position="152"/>
        <end position="181"/>
    </location>
</feature>
<dbReference type="Proteomes" id="UP000000768">
    <property type="component" value="Chromosome 7"/>
</dbReference>
<feature type="compositionally biased region" description="Low complexity" evidence="2">
    <location>
        <begin position="82"/>
        <end position="96"/>
    </location>
</feature>
<accession>A0A1B6PI04</accession>
<dbReference type="OMA" id="GPIKNPA"/>
<name>A0A1B6PI04_SORBI</name>
<evidence type="ECO:0000259" key="3">
    <source>
        <dbReference type="Pfam" id="PF03763"/>
    </source>
</evidence>
<feature type="region of interest" description="Disordered" evidence="2">
    <location>
        <begin position="198"/>
        <end position="219"/>
    </location>
</feature>
<dbReference type="AlphaFoldDB" id="A0A1B6PI04"/>
<organism evidence="4 5">
    <name type="scientific">Sorghum bicolor</name>
    <name type="common">Sorghum</name>
    <name type="synonym">Sorghum vulgare</name>
    <dbReference type="NCBI Taxonomy" id="4558"/>
    <lineage>
        <taxon>Eukaryota</taxon>
        <taxon>Viridiplantae</taxon>
        <taxon>Streptophyta</taxon>
        <taxon>Embryophyta</taxon>
        <taxon>Tracheophyta</taxon>
        <taxon>Spermatophyta</taxon>
        <taxon>Magnoliopsida</taxon>
        <taxon>Liliopsida</taxon>
        <taxon>Poales</taxon>
        <taxon>Poaceae</taxon>
        <taxon>PACMAD clade</taxon>
        <taxon>Panicoideae</taxon>
        <taxon>Andropogonodae</taxon>
        <taxon>Andropogoneae</taxon>
        <taxon>Sorghinae</taxon>
        <taxon>Sorghum</taxon>
    </lineage>
</organism>
<feature type="compositionally biased region" description="Low complexity" evidence="2">
    <location>
        <begin position="30"/>
        <end position="60"/>
    </location>
</feature>